<feature type="transmembrane region" description="Helical" evidence="5">
    <location>
        <begin position="146"/>
        <end position="169"/>
    </location>
</feature>
<dbReference type="HAMAP" id="MF_01600">
    <property type="entry name" value="UPF0182"/>
    <property type="match status" value="1"/>
</dbReference>
<evidence type="ECO:0000256" key="2">
    <source>
        <dbReference type="ARBA" id="ARBA00022692"/>
    </source>
</evidence>
<proteinExistence type="inferred from homology"/>
<feature type="transmembrane region" description="Helical" evidence="5">
    <location>
        <begin position="237"/>
        <end position="255"/>
    </location>
</feature>
<evidence type="ECO:0000256" key="5">
    <source>
        <dbReference type="HAMAP-Rule" id="MF_01600"/>
    </source>
</evidence>
<dbReference type="PANTHER" id="PTHR39344:SF1">
    <property type="entry name" value="UPF0182 PROTEIN SLL1060"/>
    <property type="match status" value="1"/>
</dbReference>
<keyword evidence="2 5" id="KW-0812">Transmembrane</keyword>
<dbReference type="AlphaFoldDB" id="A0A7W8SFI4"/>
<evidence type="ECO:0000256" key="3">
    <source>
        <dbReference type="ARBA" id="ARBA00022989"/>
    </source>
</evidence>
<feature type="transmembrane region" description="Helical" evidence="5">
    <location>
        <begin position="41"/>
        <end position="61"/>
    </location>
</feature>
<keyword evidence="4 5" id="KW-0472">Membrane</keyword>
<gene>
    <name evidence="7" type="ORF">HNR08_002615</name>
</gene>
<dbReference type="GO" id="GO:0005886">
    <property type="term" value="C:plasma membrane"/>
    <property type="evidence" value="ECO:0007669"/>
    <property type="project" value="UniProtKB-SubCell"/>
</dbReference>
<accession>A0A7W8SFI4</accession>
<protein>
    <recommendedName>
        <fullName evidence="5">UPF0182 protein HNR08_002615</fullName>
    </recommendedName>
</protein>
<evidence type="ECO:0000313" key="7">
    <source>
        <dbReference type="EMBL" id="MBB5473879.1"/>
    </source>
</evidence>
<sequence>MLALVVIAVLVLAQVWTEVLWFDQLGFSQVLWTQWLTRGALFVIGFLVMGGAVFASLAVGYRSRPVYAPSNQEQISLDSYREAIEPLRRVVLVAGPAVLGLFAGIAASQQWSTVQLWMHSTEVGRTDPQWNLDLSFYMFELPGLRFVVSFLMAVTVLAGIAGIATQYLYGGFRVGGSSATPRMTKAARVHLSVIAAVLMVLIAANYFLDRYSILTREGDRFEGASYTDVHAVIPSKSILAIVALLVAIMFIVTAVRGTWRIPAIGVGLMVVGAVVIGGIYPAVVQRFQVNPNQQDAEAPFIQRNIDATLAAYDLEDVEISDYNASVTAESGALREDAETTASIRLLDPQVVSDSFRQLEQIRGFYSFPDTLSVDRYEIDGESRDTVIAVREVDLEGLDVQRRNWTNDVTVYTHGFGVVAAYGNTTTSTGAPEFWEGGIPSTGEMGEYEPRIYFGQSSPTYSIVGAPEGSQWELDYPDDESGGAVNTAFPTGEISAGPEIGSLWNKLLYSIKFGSEQILFSERVNEQSQILYDRDPVERVQKVAPYLTLDGRVYPAVVDGRVKWIVDGYTTSNQYPYAAAQSLEEATVDSLTQSSATIEALQPETVNYIRNSVKATVDAYDGSVTLYAWDAEDPVLQSWSKVFDTSLEPVSSISSELMNHIRYPEDLFKVQRTLLGTYHVTDPGQFFSGNDAWRTPNDPTAGDANVAQPPYYLTLEMPGQDAASFSLQSTFVPAGANARDVLTGYVAVDAEAGATAGKPAEGYGKIRLLELPRDSTVPGPNQMNNNFTSNPEVSQQLNLLRQGDSEVIQGNLLTLPVGGGLLYVQPVYVQAATGTQFPLLQRVLVAFGDQIGFASTLDEALDQVFGGDDGTEAGDAGNDLTPPDTGDDTAVPGDDTETPAPTPQPTDPGATADAQTRLTQALEDMNQAILDGQQALADGDFAAYGEAQDRLSAALDAAVAADNELNAGG</sequence>
<comment type="caution">
    <text evidence="5">Lacks conserved residue(s) required for the propagation of feature annotation.</text>
</comment>
<evidence type="ECO:0000313" key="8">
    <source>
        <dbReference type="Proteomes" id="UP000564629"/>
    </source>
</evidence>
<feature type="transmembrane region" description="Helical" evidence="5">
    <location>
        <begin position="189"/>
        <end position="208"/>
    </location>
</feature>
<reference evidence="7 8" key="1">
    <citation type="submission" date="2020-08" db="EMBL/GenBank/DDBJ databases">
        <title>Sequencing the genomes of 1000 actinobacteria strains.</title>
        <authorList>
            <person name="Klenk H.-P."/>
        </authorList>
    </citation>
    <scope>NUCLEOTIDE SEQUENCE [LARGE SCALE GENOMIC DNA]</scope>
    <source>
        <strain evidence="7 8">DSM 9581</strain>
    </source>
</reference>
<evidence type="ECO:0000256" key="1">
    <source>
        <dbReference type="ARBA" id="ARBA00022475"/>
    </source>
</evidence>
<comment type="subcellular location">
    <subcellularLocation>
        <location evidence="5">Cell membrane</location>
        <topology evidence="5">Multi-pass membrane protein</topology>
    </subcellularLocation>
</comment>
<keyword evidence="3 5" id="KW-1133">Transmembrane helix</keyword>
<feature type="region of interest" description="Disordered" evidence="6">
    <location>
        <begin position="863"/>
        <end position="910"/>
    </location>
</feature>
<comment type="caution">
    <text evidence="7">The sequence shown here is derived from an EMBL/GenBank/DDBJ whole genome shotgun (WGS) entry which is preliminary data.</text>
</comment>
<evidence type="ECO:0000256" key="4">
    <source>
        <dbReference type="ARBA" id="ARBA00023136"/>
    </source>
</evidence>
<feature type="transmembrane region" description="Helical" evidence="5">
    <location>
        <begin position="262"/>
        <end position="283"/>
    </location>
</feature>
<name>A0A7W8SFI4_9CELL</name>
<dbReference type="PANTHER" id="PTHR39344">
    <property type="entry name" value="UPF0182 PROTEIN SLL1060"/>
    <property type="match status" value="1"/>
</dbReference>
<keyword evidence="1 5" id="KW-1003">Cell membrane</keyword>
<dbReference type="EMBL" id="JACHDN010000001">
    <property type="protein sequence ID" value="MBB5473879.1"/>
    <property type="molecule type" value="Genomic_DNA"/>
</dbReference>
<evidence type="ECO:0000256" key="6">
    <source>
        <dbReference type="SAM" id="MobiDB-lite"/>
    </source>
</evidence>
<comment type="similarity">
    <text evidence="5">Belongs to the UPF0182 family.</text>
</comment>
<organism evidence="7 8">
    <name type="scientific">Cellulomonas hominis</name>
    <dbReference type="NCBI Taxonomy" id="156981"/>
    <lineage>
        <taxon>Bacteria</taxon>
        <taxon>Bacillati</taxon>
        <taxon>Actinomycetota</taxon>
        <taxon>Actinomycetes</taxon>
        <taxon>Micrococcales</taxon>
        <taxon>Cellulomonadaceae</taxon>
        <taxon>Cellulomonas</taxon>
    </lineage>
</organism>
<dbReference type="Pfam" id="PF03699">
    <property type="entry name" value="UPF0182"/>
    <property type="match status" value="1"/>
</dbReference>
<dbReference type="InterPro" id="IPR005372">
    <property type="entry name" value="UPF0182"/>
</dbReference>
<dbReference type="GO" id="GO:0005576">
    <property type="term" value="C:extracellular region"/>
    <property type="evidence" value="ECO:0007669"/>
    <property type="project" value="TreeGrafter"/>
</dbReference>
<feature type="transmembrane region" description="Helical" evidence="5">
    <location>
        <begin position="90"/>
        <end position="111"/>
    </location>
</feature>
<dbReference type="Proteomes" id="UP000564629">
    <property type="component" value="Unassembled WGS sequence"/>
</dbReference>